<name>A0ABQ3C1P8_9GAMM</name>
<accession>A0ABQ3C1P8</accession>
<sequence length="90" mass="9199">MRFLDADLKPVTARAALSPLLMAASITAVTAVLGLLGGHGAWLGLQAFPAVFAGSLMAQMGISPQRSPMATLAALPLLWLIFVAGARLAA</sequence>
<comment type="caution">
    <text evidence="2">The sequence shown here is derived from an EMBL/GenBank/DDBJ whole genome shotgun (WGS) entry which is preliminary data.</text>
</comment>
<evidence type="ECO:0000256" key="1">
    <source>
        <dbReference type="SAM" id="Phobius"/>
    </source>
</evidence>
<keyword evidence="1" id="KW-0812">Transmembrane</keyword>
<evidence type="ECO:0000313" key="3">
    <source>
        <dbReference type="Proteomes" id="UP000643403"/>
    </source>
</evidence>
<reference evidence="3" key="1">
    <citation type="journal article" date="2019" name="Int. J. Syst. Evol. Microbiol.">
        <title>The Global Catalogue of Microorganisms (GCM) 10K type strain sequencing project: providing services to taxonomists for standard genome sequencing and annotation.</title>
        <authorList>
            <consortium name="The Broad Institute Genomics Platform"/>
            <consortium name="The Broad Institute Genome Sequencing Center for Infectious Disease"/>
            <person name="Wu L."/>
            <person name="Ma J."/>
        </authorList>
    </citation>
    <scope>NUCLEOTIDE SEQUENCE [LARGE SCALE GENOMIC DNA]</scope>
    <source>
        <strain evidence="3">KCTC 22558</strain>
    </source>
</reference>
<keyword evidence="1" id="KW-1133">Transmembrane helix</keyword>
<keyword evidence="1" id="KW-0472">Membrane</keyword>
<feature type="transmembrane region" description="Helical" evidence="1">
    <location>
        <begin position="12"/>
        <end position="35"/>
    </location>
</feature>
<dbReference type="EMBL" id="BMXY01000002">
    <property type="protein sequence ID" value="GGZ64863.1"/>
    <property type="molecule type" value="Genomic_DNA"/>
</dbReference>
<proteinExistence type="predicted"/>
<evidence type="ECO:0000313" key="2">
    <source>
        <dbReference type="EMBL" id="GGZ64863.1"/>
    </source>
</evidence>
<keyword evidence="3" id="KW-1185">Reference proteome</keyword>
<protein>
    <submittedName>
        <fullName evidence="2">Uncharacterized protein</fullName>
    </submittedName>
</protein>
<gene>
    <name evidence="2" type="ORF">GCM10008101_18250</name>
</gene>
<feature type="transmembrane region" description="Helical" evidence="1">
    <location>
        <begin position="70"/>
        <end position="89"/>
    </location>
</feature>
<dbReference type="RefSeq" id="WP_189449182.1">
    <property type="nucleotide sequence ID" value="NZ_BMXY01000002.1"/>
</dbReference>
<dbReference type="Proteomes" id="UP000643403">
    <property type="component" value="Unassembled WGS sequence"/>
</dbReference>
<organism evidence="2 3">
    <name type="scientific">Cognatilysobacter xinjiangensis</name>
    <dbReference type="NCBI Taxonomy" id="546892"/>
    <lineage>
        <taxon>Bacteria</taxon>
        <taxon>Pseudomonadati</taxon>
        <taxon>Pseudomonadota</taxon>
        <taxon>Gammaproteobacteria</taxon>
        <taxon>Lysobacterales</taxon>
        <taxon>Lysobacteraceae</taxon>
        <taxon>Cognatilysobacter</taxon>
    </lineage>
</organism>